<evidence type="ECO:0008006" key="5">
    <source>
        <dbReference type="Google" id="ProtNLM"/>
    </source>
</evidence>
<name>A0ABY4BQS0_9FLAO</name>
<dbReference type="Proteomes" id="UP000831460">
    <property type="component" value="Chromosome"/>
</dbReference>
<sequence>MLWVCGNVFSQEYGNRFQQNDGQNNVEGSYQMENAPGDPPGDDDPPPTPIDDYVPLLAITAVGLIVYYSRKRIIITKS</sequence>
<dbReference type="RefSeq" id="WP_243550351.1">
    <property type="nucleotide sequence ID" value="NZ_CP094532.1"/>
</dbReference>
<keyword evidence="2" id="KW-1133">Transmembrane helix</keyword>
<evidence type="ECO:0000313" key="4">
    <source>
        <dbReference type="Proteomes" id="UP000831460"/>
    </source>
</evidence>
<reference evidence="3 4" key="1">
    <citation type="submission" date="2022-03" db="EMBL/GenBank/DDBJ databases">
        <title>Chryseobacterium sp. isolated from particulate matters in swine house.</title>
        <authorList>
            <person name="Won M."/>
            <person name="Kim S.-J."/>
            <person name="Kwon S.-W."/>
        </authorList>
    </citation>
    <scope>NUCLEOTIDE SEQUENCE [LARGE SCALE GENOMIC DNA]</scope>
    <source>
        <strain evidence="3 4">SC2-2</strain>
    </source>
</reference>
<feature type="region of interest" description="Disordered" evidence="1">
    <location>
        <begin position="16"/>
        <end position="50"/>
    </location>
</feature>
<evidence type="ECO:0000313" key="3">
    <source>
        <dbReference type="EMBL" id="UOE41541.1"/>
    </source>
</evidence>
<feature type="compositionally biased region" description="Polar residues" evidence="1">
    <location>
        <begin position="16"/>
        <end position="32"/>
    </location>
</feature>
<evidence type="ECO:0000256" key="2">
    <source>
        <dbReference type="SAM" id="Phobius"/>
    </source>
</evidence>
<organism evidence="3 4">
    <name type="scientific">Chryseobacterium suipulveris</name>
    <dbReference type="NCBI Taxonomy" id="2929800"/>
    <lineage>
        <taxon>Bacteria</taxon>
        <taxon>Pseudomonadati</taxon>
        <taxon>Bacteroidota</taxon>
        <taxon>Flavobacteriia</taxon>
        <taxon>Flavobacteriales</taxon>
        <taxon>Weeksellaceae</taxon>
        <taxon>Chryseobacterium group</taxon>
        <taxon>Chryseobacterium</taxon>
    </lineage>
</organism>
<protein>
    <recommendedName>
        <fullName evidence="5">PEP-CTERM sorting domain-containing protein</fullName>
    </recommendedName>
</protein>
<evidence type="ECO:0000256" key="1">
    <source>
        <dbReference type="SAM" id="MobiDB-lite"/>
    </source>
</evidence>
<proteinExistence type="predicted"/>
<feature type="transmembrane region" description="Helical" evidence="2">
    <location>
        <begin position="53"/>
        <end position="69"/>
    </location>
</feature>
<keyword evidence="2" id="KW-0472">Membrane</keyword>
<keyword evidence="4" id="KW-1185">Reference proteome</keyword>
<dbReference type="EMBL" id="CP094532">
    <property type="protein sequence ID" value="UOE41541.1"/>
    <property type="molecule type" value="Genomic_DNA"/>
</dbReference>
<gene>
    <name evidence="3" type="ORF">MTP09_02555</name>
</gene>
<keyword evidence="2" id="KW-0812">Transmembrane</keyword>
<accession>A0ABY4BQS0</accession>